<dbReference type="PANTHER" id="PTHR43603">
    <property type="entry name" value="COBW DOMAIN-CONTAINING PROTEIN DDB_G0274527"/>
    <property type="match status" value="1"/>
</dbReference>
<protein>
    <submittedName>
        <fullName evidence="2">Cobalamin synthesis protein cobW C-terminal domain</fullName>
    </submittedName>
</protein>
<evidence type="ECO:0000259" key="1">
    <source>
        <dbReference type="Pfam" id="PF07683"/>
    </source>
</evidence>
<dbReference type="PANTHER" id="PTHR43603:SF1">
    <property type="entry name" value="ZINC-REGULATED GTPASE METALLOPROTEIN ACTIVATOR 1"/>
    <property type="match status" value="1"/>
</dbReference>
<dbReference type="InterPro" id="IPR051927">
    <property type="entry name" value="Zn_Chap_cDPG_Synth"/>
</dbReference>
<proteinExistence type="predicted"/>
<evidence type="ECO:0000313" key="2">
    <source>
        <dbReference type="EMBL" id="SUI61541.1"/>
    </source>
</evidence>
<gene>
    <name evidence="2" type="ORF">NCTC10211_03713</name>
</gene>
<name>A0A379ZHS8_SERMA</name>
<dbReference type="Proteomes" id="UP000254765">
    <property type="component" value="Unassembled WGS sequence"/>
</dbReference>
<dbReference type="SUPFAM" id="SSF90002">
    <property type="entry name" value="Hypothetical protein YjiA, C-terminal domain"/>
    <property type="match status" value="1"/>
</dbReference>
<reference evidence="2 3" key="1">
    <citation type="submission" date="2018-06" db="EMBL/GenBank/DDBJ databases">
        <authorList>
            <consortium name="Pathogen Informatics"/>
            <person name="Doyle S."/>
        </authorList>
    </citation>
    <scope>NUCLEOTIDE SEQUENCE [LARGE SCALE GENOMIC DNA]</scope>
    <source>
        <strain evidence="2 3">NCTC10211</strain>
    </source>
</reference>
<organism evidence="2 3">
    <name type="scientific">Serratia marcescens</name>
    <dbReference type="NCBI Taxonomy" id="615"/>
    <lineage>
        <taxon>Bacteria</taxon>
        <taxon>Pseudomonadati</taxon>
        <taxon>Pseudomonadota</taxon>
        <taxon>Gammaproteobacteria</taxon>
        <taxon>Enterobacterales</taxon>
        <taxon>Yersiniaceae</taxon>
        <taxon>Serratia</taxon>
    </lineage>
</organism>
<dbReference type="InterPro" id="IPR011629">
    <property type="entry name" value="CobW-like_C"/>
</dbReference>
<feature type="domain" description="CobW C-terminal" evidence="1">
    <location>
        <begin position="4"/>
        <end position="31"/>
    </location>
</feature>
<dbReference type="Pfam" id="PF07683">
    <property type="entry name" value="CobW_C"/>
    <property type="match status" value="1"/>
</dbReference>
<sequence length="54" mass="6243">MEPFGDMRQELVFIGQHLQQAAIVRLLDDCLLSDDEMAAGVDYWLDMADPFPEW</sequence>
<dbReference type="EMBL" id="UGYK01000002">
    <property type="protein sequence ID" value="SUI61541.1"/>
    <property type="molecule type" value="Genomic_DNA"/>
</dbReference>
<accession>A0A379ZHS8</accession>
<evidence type="ECO:0000313" key="3">
    <source>
        <dbReference type="Proteomes" id="UP000254765"/>
    </source>
</evidence>
<dbReference type="AlphaFoldDB" id="A0A379ZHS8"/>